<keyword evidence="3" id="KW-1185">Reference proteome</keyword>
<keyword evidence="2" id="KW-0472">Membrane</keyword>
<reference evidence="4" key="1">
    <citation type="submission" date="2025-08" db="UniProtKB">
        <authorList>
            <consortium name="RefSeq"/>
        </authorList>
    </citation>
    <scope>IDENTIFICATION</scope>
    <source>
        <tissue evidence="4">Tentacle</tissue>
    </source>
</reference>
<name>A0A6P8I3M1_ACTTE</name>
<dbReference type="KEGG" id="aten:116298206"/>
<gene>
    <name evidence="4" type="primary">LOC116298206</name>
</gene>
<dbReference type="Proteomes" id="UP000515163">
    <property type="component" value="Unplaced"/>
</dbReference>
<evidence type="ECO:0000313" key="3">
    <source>
        <dbReference type="Proteomes" id="UP000515163"/>
    </source>
</evidence>
<dbReference type="InParanoid" id="A0A6P8I3M1"/>
<dbReference type="OrthoDB" id="10316455at2759"/>
<evidence type="ECO:0000256" key="2">
    <source>
        <dbReference type="SAM" id="Phobius"/>
    </source>
</evidence>
<feature type="compositionally biased region" description="Polar residues" evidence="1">
    <location>
        <begin position="410"/>
        <end position="436"/>
    </location>
</feature>
<dbReference type="InterPro" id="IPR036465">
    <property type="entry name" value="vWFA_dom_sf"/>
</dbReference>
<accession>A0A6P8I3M1</accession>
<keyword evidence="2" id="KW-1133">Transmembrane helix</keyword>
<evidence type="ECO:0000313" key="4">
    <source>
        <dbReference type="RefSeq" id="XP_031562448.1"/>
    </source>
</evidence>
<keyword evidence="2" id="KW-0812">Transmembrane</keyword>
<dbReference type="AlphaFoldDB" id="A0A6P8I3M1"/>
<organism evidence="3 4">
    <name type="scientific">Actinia tenebrosa</name>
    <name type="common">Australian red waratah sea anemone</name>
    <dbReference type="NCBI Taxonomy" id="6105"/>
    <lineage>
        <taxon>Eukaryota</taxon>
        <taxon>Metazoa</taxon>
        <taxon>Cnidaria</taxon>
        <taxon>Anthozoa</taxon>
        <taxon>Hexacorallia</taxon>
        <taxon>Actiniaria</taxon>
        <taxon>Actiniidae</taxon>
        <taxon>Actinia</taxon>
    </lineage>
</organism>
<sequence>MSHFWFQVVVQCLSLHLMMQSLKYILKSSIKSPSHCIYIILILYFLVLSLVSTATLRDKISMEAERQPVDLVFVVGPTHSKAKKAISRFMRRLLQSSNGFKVASVYFTPKHDPNLGNNVFLSRIIDFSDTAYPDKISELPQVQGNPLQHINKLSFRDNAIKICFFMSDTLPFHDSYYEDNARQEDNENDVQSTVEEVYHEDPLLTCHHLAAMGVALYCIGERNHCATFCRDMYTAFTYITGGQLILLDKITSLRKTLWYIIMEEISLEKQVGQLGDYLCVAWHRWGRMKARVPDNVEVLTDNILNHFHNTNIMTYEVLVGGNTPEKPSKLAKEIAKVSNVNKARGLSTNQENWSTELNWLPEEHEVIPGYKEVPLMKENTDVSVSKLKLVTRNQVSRILMRVLTRRPNAKQLSHNPPQTTPGNEKQDTIQSNSSVVPPSCDLTMDNNNNNNNNNKLLEETVLKTKDCKPNETIVINCQKIALCSVA</sequence>
<dbReference type="RefSeq" id="XP_031562448.1">
    <property type="nucleotide sequence ID" value="XM_031706588.1"/>
</dbReference>
<dbReference type="SUPFAM" id="SSF53300">
    <property type="entry name" value="vWA-like"/>
    <property type="match status" value="1"/>
</dbReference>
<proteinExistence type="predicted"/>
<feature type="transmembrane region" description="Helical" evidence="2">
    <location>
        <begin position="37"/>
        <end position="56"/>
    </location>
</feature>
<evidence type="ECO:0000256" key="1">
    <source>
        <dbReference type="SAM" id="MobiDB-lite"/>
    </source>
</evidence>
<protein>
    <submittedName>
        <fullName evidence="4">Uncharacterized protein LOC116298206</fullName>
    </submittedName>
</protein>
<dbReference type="GeneID" id="116298206"/>
<feature type="region of interest" description="Disordered" evidence="1">
    <location>
        <begin position="405"/>
        <end position="438"/>
    </location>
</feature>